<proteinExistence type="predicted"/>
<evidence type="ECO:0000313" key="2">
    <source>
        <dbReference type="Proteomes" id="UP000309667"/>
    </source>
</evidence>
<dbReference type="RefSeq" id="WP_136559529.1">
    <property type="nucleotide sequence ID" value="NZ_STGT01000004.1"/>
</dbReference>
<evidence type="ECO:0000313" key="1">
    <source>
        <dbReference type="EMBL" id="THV12740.1"/>
    </source>
</evidence>
<sequence length="271" mass="30378">MRYHFSTPELARTRYPLVFVCWGLVASIVHPAFGGSVTGAATEWTQLANNAELVAILESSGIQVDNQLTQIGQLTQQIQNQLEMYRTMLQNMAALPAHVWGEVEAELERLREITTQGEGIAFTMGNTDALLAQRFPDYAKLREDLPGGARFAETYETWSRTNRETIGASLRVAGLTAEQFDSEEATTRSLKRLSETADGQMKALQVGHDIAVEQVAQLQKLRALFSQQMTMSATWLQSEQSLRDLAQARREKFFGATVREIPPGQKMEPRW</sequence>
<name>A0ABY2QSU4_9HYPH</name>
<dbReference type="Proteomes" id="UP000309667">
    <property type="component" value="Unassembled WGS sequence"/>
</dbReference>
<dbReference type="NCBIfam" id="NF010416">
    <property type="entry name" value="PRK13842.1"/>
    <property type="match status" value="1"/>
</dbReference>
<protein>
    <submittedName>
        <fullName evidence="1">P-type conjugative transfer protein TrbJ</fullName>
    </submittedName>
</protein>
<accession>A0ABY2QSU4</accession>
<comment type="caution">
    <text evidence="1">The sequence shown here is derived from an EMBL/GenBank/DDBJ whole genome shotgun (WGS) entry which is preliminary data.</text>
</comment>
<keyword evidence="2" id="KW-1185">Reference proteome</keyword>
<dbReference type="InterPro" id="IPR014147">
    <property type="entry name" value="T4SS_TrbJ"/>
</dbReference>
<reference evidence="1 2" key="1">
    <citation type="submission" date="2019-04" db="EMBL/GenBank/DDBJ databases">
        <title>Genome sequence of strain 7209-2.</title>
        <authorList>
            <person name="Gao J."/>
            <person name="Sun J."/>
        </authorList>
    </citation>
    <scope>NUCLEOTIDE SEQUENCE [LARGE SCALE GENOMIC DNA]</scope>
    <source>
        <strain evidence="1 2">7209-2</strain>
    </source>
</reference>
<organism evidence="1 2">
    <name type="scientific">Rhizobium rhizophilum</name>
    <dbReference type="NCBI Taxonomy" id="1850373"/>
    <lineage>
        <taxon>Bacteria</taxon>
        <taxon>Pseudomonadati</taxon>
        <taxon>Pseudomonadota</taxon>
        <taxon>Alphaproteobacteria</taxon>
        <taxon>Hyphomicrobiales</taxon>
        <taxon>Rhizobiaceae</taxon>
        <taxon>Rhizobium/Agrobacterium group</taxon>
        <taxon>Rhizobium</taxon>
    </lineage>
</organism>
<dbReference type="EMBL" id="STGT01000004">
    <property type="protein sequence ID" value="THV12740.1"/>
    <property type="molecule type" value="Genomic_DNA"/>
</dbReference>
<dbReference type="NCBIfam" id="TIGR02780">
    <property type="entry name" value="TrbJ_Ti"/>
    <property type="match status" value="1"/>
</dbReference>
<gene>
    <name evidence="1" type="primary">trbJ</name>
    <name evidence="1" type="ORF">E9677_18660</name>
</gene>